<feature type="compositionally biased region" description="Basic and acidic residues" evidence="1">
    <location>
        <begin position="14"/>
        <end position="29"/>
    </location>
</feature>
<name>A0A0F9JKE9_9ZZZZ</name>
<evidence type="ECO:0000256" key="1">
    <source>
        <dbReference type="SAM" id="MobiDB-lite"/>
    </source>
</evidence>
<sequence length="29" mass="3159">EEKPSEPAGEPVAEAEKPVESETPEEHKV</sequence>
<evidence type="ECO:0000313" key="2">
    <source>
        <dbReference type="EMBL" id="KKM62836.1"/>
    </source>
</evidence>
<accession>A0A0F9JKE9</accession>
<protein>
    <submittedName>
        <fullName evidence="2">Uncharacterized protein</fullName>
    </submittedName>
</protein>
<feature type="region of interest" description="Disordered" evidence="1">
    <location>
        <begin position="1"/>
        <end position="29"/>
    </location>
</feature>
<dbReference type="AlphaFoldDB" id="A0A0F9JKE9"/>
<organism evidence="2">
    <name type="scientific">marine sediment metagenome</name>
    <dbReference type="NCBI Taxonomy" id="412755"/>
    <lineage>
        <taxon>unclassified sequences</taxon>
        <taxon>metagenomes</taxon>
        <taxon>ecological metagenomes</taxon>
    </lineage>
</organism>
<comment type="caution">
    <text evidence="2">The sequence shown here is derived from an EMBL/GenBank/DDBJ whole genome shotgun (WGS) entry which is preliminary data.</text>
</comment>
<dbReference type="EMBL" id="LAZR01011218">
    <property type="protein sequence ID" value="KKM62836.1"/>
    <property type="molecule type" value="Genomic_DNA"/>
</dbReference>
<reference evidence="2" key="1">
    <citation type="journal article" date="2015" name="Nature">
        <title>Complex archaea that bridge the gap between prokaryotes and eukaryotes.</title>
        <authorList>
            <person name="Spang A."/>
            <person name="Saw J.H."/>
            <person name="Jorgensen S.L."/>
            <person name="Zaremba-Niedzwiedzka K."/>
            <person name="Martijn J."/>
            <person name="Lind A.E."/>
            <person name="van Eijk R."/>
            <person name="Schleper C."/>
            <person name="Guy L."/>
            <person name="Ettema T.J."/>
        </authorList>
    </citation>
    <scope>NUCLEOTIDE SEQUENCE</scope>
</reference>
<feature type="non-terminal residue" evidence="2">
    <location>
        <position position="1"/>
    </location>
</feature>
<proteinExistence type="predicted"/>
<gene>
    <name evidence="2" type="ORF">LCGC14_1517720</name>
</gene>